<accession>A0A836B8Y2</accession>
<evidence type="ECO:0000313" key="5">
    <source>
        <dbReference type="Proteomes" id="UP000613740"/>
    </source>
</evidence>
<protein>
    <recommendedName>
        <fullName evidence="6">Wax synthase domain-containing protein</fullName>
    </recommendedName>
</protein>
<dbReference type="AlphaFoldDB" id="A0A836B8Y2"/>
<dbReference type="OrthoDB" id="1077582at2759"/>
<keyword evidence="5" id="KW-1185">Reference proteome</keyword>
<feature type="compositionally biased region" description="Polar residues" evidence="1">
    <location>
        <begin position="250"/>
        <end position="267"/>
    </location>
</feature>
<feature type="region of interest" description="Disordered" evidence="1">
    <location>
        <begin position="205"/>
        <end position="272"/>
    </location>
</feature>
<comment type="caution">
    <text evidence="4">The sequence shown here is derived from an EMBL/GenBank/DDBJ whole genome shotgun (WGS) entry which is preliminary data.</text>
</comment>
<keyword evidence="2" id="KW-1133">Transmembrane helix</keyword>
<feature type="transmembrane region" description="Helical" evidence="2">
    <location>
        <begin position="65"/>
        <end position="85"/>
    </location>
</feature>
<dbReference type="PANTHER" id="PTHR31595">
    <property type="entry name" value="LONG-CHAIN-ALCOHOL O-FATTY-ACYLTRANSFERASE 3-RELATED"/>
    <property type="match status" value="1"/>
</dbReference>
<evidence type="ECO:0000256" key="2">
    <source>
        <dbReference type="SAM" id="Phobius"/>
    </source>
</evidence>
<dbReference type="EMBL" id="JAEHOD010000008">
    <property type="protein sequence ID" value="KAG2451281.1"/>
    <property type="molecule type" value="Genomic_DNA"/>
</dbReference>
<evidence type="ECO:0000256" key="3">
    <source>
        <dbReference type="SAM" id="SignalP"/>
    </source>
</evidence>
<dbReference type="Proteomes" id="UP000613740">
    <property type="component" value="Unassembled WGS sequence"/>
</dbReference>
<keyword evidence="2" id="KW-0812">Transmembrane</keyword>
<dbReference type="InterPro" id="IPR044851">
    <property type="entry name" value="Wax_synthase"/>
</dbReference>
<proteinExistence type="predicted"/>
<reference evidence="4" key="1">
    <citation type="journal article" date="2020" name="bioRxiv">
        <title>Comparative genomics of Chlamydomonas.</title>
        <authorList>
            <person name="Craig R.J."/>
            <person name="Hasan A.R."/>
            <person name="Ness R.W."/>
            <person name="Keightley P.D."/>
        </authorList>
    </citation>
    <scope>NUCLEOTIDE SEQUENCE</scope>
    <source>
        <strain evidence="4">CCAP 11/173</strain>
    </source>
</reference>
<feature type="transmembrane region" description="Helical" evidence="2">
    <location>
        <begin position="34"/>
        <end position="53"/>
    </location>
</feature>
<sequence>MASWALTVLGLGLTCVGAAAMSRSICLGTAPGLLRLLLLLPAAALFVTAPLAFEVQSASRASAAAMLMWLATFKLLALGCGRGPLAVSLRQLSLGQFTALLLWPVIPVTVVTLVAVYTLTHPAVPLFPKTYSAAFGVCAYCSLWANVCAALVAAVHGLVLAPSWNRPWLQTSLADFWGRRWNLPAAASLKHLVYAPVVEGRLVPRPQPHPLLPPGREDLAPAGAAAAPDAERSNSGPAAGAVPQPPRSPSMVSDSTSQAAVTPTMPGTTAAADAAPLSCRAEASSGEKAAAAAAAANEQGDRGRKPRRHEGPSAAARLAALSATFAVSGLMHEVLLWVCTGDASQLGKQTWFFAIQVRGPPPGVKTCPAPLMLVEQQLVRATSRAGIKLPVWLCIPVASLTLQIPAMYGFWGAYFAAVTPRPTPLSAPGAALVAGGNGLGTSIGAFKSEL</sequence>
<dbReference type="GO" id="GO:0006629">
    <property type="term" value="P:lipid metabolic process"/>
    <property type="evidence" value="ECO:0007669"/>
    <property type="project" value="InterPro"/>
</dbReference>
<feature type="signal peptide" evidence="3">
    <location>
        <begin position="1"/>
        <end position="20"/>
    </location>
</feature>
<name>A0A836B8Y2_9CHLO</name>
<gene>
    <name evidence="4" type="ORF">HYH02_003887</name>
</gene>
<evidence type="ECO:0008006" key="6">
    <source>
        <dbReference type="Google" id="ProtNLM"/>
    </source>
</evidence>
<feature type="transmembrane region" description="Helical" evidence="2">
    <location>
        <begin position="131"/>
        <end position="159"/>
    </location>
</feature>
<dbReference type="PANTHER" id="PTHR31595:SF57">
    <property type="entry name" value="OS04G0481900 PROTEIN"/>
    <property type="match status" value="1"/>
</dbReference>
<keyword evidence="2" id="KW-0472">Membrane</keyword>
<organism evidence="4 5">
    <name type="scientific">Chlamydomonas schloesseri</name>
    <dbReference type="NCBI Taxonomy" id="2026947"/>
    <lineage>
        <taxon>Eukaryota</taxon>
        <taxon>Viridiplantae</taxon>
        <taxon>Chlorophyta</taxon>
        <taxon>core chlorophytes</taxon>
        <taxon>Chlorophyceae</taxon>
        <taxon>CS clade</taxon>
        <taxon>Chlamydomonadales</taxon>
        <taxon>Chlamydomonadaceae</taxon>
        <taxon>Chlamydomonas</taxon>
    </lineage>
</organism>
<dbReference type="GO" id="GO:0008374">
    <property type="term" value="F:O-acyltransferase activity"/>
    <property type="evidence" value="ECO:0007669"/>
    <property type="project" value="InterPro"/>
</dbReference>
<evidence type="ECO:0000313" key="4">
    <source>
        <dbReference type="EMBL" id="KAG2451281.1"/>
    </source>
</evidence>
<feature type="region of interest" description="Disordered" evidence="1">
    <location>
        <begin position="290"/>
        <end position="314"/>
    </location>
</feature>
<feature type="transmembrane region" description="Helical" evidence="2">
    <location>
        <begin position="97"/>
        <end position="119"/>
    </location>
</feature>
<evidence type="ECO:0000256" key="1">
    <source>
        <dbReference type="SAM" id="MobiDB-lite"/>
    </source>
</evidence>
<keyword evidence="3" id="KW-0732">Signal</keyword>
<feature type="chain" id="PRO_5032284818" description="Wax synthase domain-containing protein" evidence="3">
    <location>
        <begin position="21"/>
        <end position="450"/>
    </location>
</feature>